<dbReference type="Gene3D" id="1.10.287.3610">
    <property type="match status" value="1"/>
</dbReference>
<feature type="binding site" evidence="17">
    <location>
        <begin position="94"/>
        <end position="95"/>
    </location>
    <ligand>
        <name>ATP</name>
        <dbReference type="ChEBI" id="CHEBI:30616"/>
    </ligand>
</feature>
<evidence type="ECO:0000256" key="1">
    <source>
        <dbReference type="ARBA" id="ARBA00004651"/>
    </source>
</evidence>
<comment type="caution">
    <text evidence="20">The sequence shown here is derived from an EMBL/GenBank/DDBJ whole genome shotgun (WGS) entry which is preliminary data.</text>
</comment>
<keyword evidence="11" id="KW-0443">Lipid metabolism</keyword>
<keyword evidence="12 19" id="KW-0472">Membrane</keyword>
<dbReference type="GO" id="GO:0008654">
    <property type="term" value="P:phospholipid biosynthetic process"/>
    <property type="evidence" value="ECO:0007669"/>
    <property type="project" value="UniProtKB-KW"/>
</dbReference>
<dbReference type="InterPro" id="IPR036945">
    <property type="entry name" value="DAGK_sf"/>
</dbReference>
<comment type="similarity">
    <text evidence="2">Belongs to the bacterial diacylglycerol kinase family.</text>
</comment>
<dbReference type="GO" id="GO:0005524">
    <property type="term" value="F:ATP binding"/>
    <property type="evidence" value="ECO:0007669"/>
    <property type="project" value="UniProtKB-KW"/>
</dbReference>
<evidence type="ECO:0000256" key="6">
    <source>
        <dbReference type="ARBA" id="ARBA00022692"/>
    </source>
</evidence>
<keyword evidence="9 17" id="KW-0067">ATP-binding</keyword>
<evidence type="ECO:0000256" key="14">
    <source>
        <dbReference type="ARBA" id="ARBA00023264"/>
    </source>
</evidence>
<reference evidence="20 21" key="1">
    <citation type="journal article" date="2016" name="Nat. Commun.">
        <title>Thousands of microbial genomes shed light on interconnected biogeochemical processes in an aquifer system.</title>
        <authorList>
            <person name="Anantharaman K."/>
            <person name="Brown C.T."/>
            <person name="Hug L.A."/>
            <person name="Sharon I."/>
            <person name="Castelle C.J."/>
            <person name="Probst A.J."/>
            <person name="Thomas B.C."/>
            <person name="Singh A."/>
            <person name="Wilkins M.J."/>
            <person name="Karaoz U."/>
            <person name="Brodie E.L."/>
            <person name="Williams K.H."/>
            <person name="Hubbard S.S."/>
            <person name="Banfield J.F."/>
        </authorList>
    </citation>
    <scope>NUCLEOTIDE SEQUENCE [LARGE SCALE GENOMIC DNA]</scope>
</reference>
<feature type="active site" description="Proton acceptor" evidence="15">
    <location>
        <position position="69"/>
    </location>
</feature>
<evidence type="ECO:0000256" key="11">
    <source>
        <dbReference type="ARBA" id="ARBA00023098"/>
    </source>
</evidence>
<dbReference type="GO" id="GO:0046872">
    <property type="term" value="F:metal ion binding"/>
    <property type="evidence" value="ECO:0007669"/>
    <property type="project" value="UniProtKB-KW"/>
</dbReference>
<keyword evidence="4" id="KW-0444">Lipid biosynthesis</keyword>
<dbReference type="GO" id="GO:0005886">
    <property type="term" value="C:plasma membrane"/>
    <property type="evidence" value="ECO:0007669"/>
    <property type="project" value="UniProtKB-SubCell"/>
</dbReference>
<feature type="binding site" evidence="18">
    <location>
        <position position="76"/>
    </location>
    <ligand>
        <name>a divalent metal cation</name>
        <dbReference type="ChEBI" id="CHEBI:60240"/>
    </ligand>
</feature>
<proteinExistence type="inferred from homology"/>
<evidence type="ECO:0000256" key="15">
    <source>
        <dbReference type="PIRSR" id="PIRSR600829-1"/>
    </source>
</evidence>
<evidence type="ECO:0000256" key="2">
    <source>
        <dbReference type="ARBA" id="ARBA00005967"/>
    </source>
</evidence>
<evidence type="ECO:0000256" key="9">
    <source>
        <dbReference type="ARBA" id="ARBA00022840"/>
    </source>
</evidence>
<dbReference type="GO" id="GO:0016301">
    <property type="term" value="F:kinase activity"/>
    <property type="evidence" value="ECO:0007669"/>
    <property type="project" value="UniProtKB-KW"/>
</dbReference>
<feature type="transmembrane region" description="Helical" evidence="19">
    <location>
        <begin position="33"/>
        <end position="66"/>
    </location>
</feature>
<keyword evidence="14" id="KW-1208">Phospholipid metabolism</keyword>
<feature type="binding site" evidence="16">
    <location>
        <position position="69"/>
    </location>
    <ligand>
        <name>substrate</name>
    </ligand>
</feature>
<evidence type="ECO:0000256" key="13">
    <source>
        <dbReference type="ARBA" id="ARBA00023209"/>
    </source>
</evidence>
<evidence type="ECO:0008006" key="22">
    <source>
        <dbReference type="Google" id="ProtNLM"/>
    </source>
</evidence>
<keyword evidence="13" id="KW-0594">Phospholipid biosynthesis</keyword>
<evidence type="ECO:0000256" key="10">
    <source>
        <dbReference type="ARBA" id="ARBA00022989"/>
    </source>
</evidence>
<comment type="subcellular location">
    <subcellularLocation>
        <location evidence="1">Cell membrane</location>
        <topology evidence="1">Multi-pass membrane protein</topology>
    </subcellularLocation>
</comment>
<name>A0A1G1X749_9BACT</name>
<dbReference type="AlphaFoldDB" id="A0A1G1X749"/>
<evidence type="ECO:0000256" key="5">
    <source>
        <dbReference type="ARBA" id="ARBA00022679"/>
    </source>
</evidence>
<gene>
    <name evidence="20" type="ORF">A3E36_01900</name>
</gene>
<feature type="binding site" evidence="17">
    <location>
        <position position="28"/>
    </location>
    <ligand>
        <name>ATP</name>
        <dbReference type="ChEBI" id="CHEBI:30616"/>
    </ligand>
</feature>
<keyword evidence="7 17" id="KW-0547">Nucleotide-binding</keyword>
<evidence type="ECO:0000256" key="8">
    <source>
        <dbReference type="ARBA" id="ARBA00022777"/>
    </source>
</evidence>
<feature type="binding site" evidence="17">
    <location>
        <position position="76"/>
    </location>
    <ligand>
        <name>ATP</name>
        <dbReference type="ChEBI" id="CHEBI:30616"/>
    </ligand>
</feature>
<keyword evidence="8" id="KW-0418">Kinase</keyword>
<keyword evidence="18" id="KW-0479">Metal-binding</keyword>
<keyword evidence="3" id="KW-1003">Cell membrane</keyword>
<evidence type="ECO:0000256" key="16">
    <source>
        <dbReference type="PIRSR" id="PIRSR600829-2"/>
    </source>
</evidence>
<evidence type="ECO:0000256" key="12">
    <source>
        <dbReference type="ARBA" id="ARBA00023136"/>
    </source>
</evidence>
<evidence type="ECO:0000313" key="21">
    <source>
        <dbReference type="Proteomes" id="UP000177941"/>
    </source>
</evidence>
<dbReference type="Pfam" id="PF01219">
    <property type="entry name" value="DAGK_prokar"/>
    <property type="match status" value="1"/>
</dbReference>
<feature type="binding site" evidence="18">
    <location>
        <position position="28"/>
    </location>
    <ligand>
        <name>a divalent metal cation</name>
        <dbReference type="ChEBI" id="CHEBI:60240"/>
    </ligand>
</feature>
<keyword evidence="6 19" id="KW-0812">Transmembrane</keyword>
<evidence type="ECO:0000313" key="20">
    <source>
        <dbReference type="EMBL" id="OGY35430.1"/>
    </source>
</evidence>
<organism evidence="20 21">
    <name type="scientific">Candidatus Andersenbacteria bacterium RIFCSPHIGHO2_12_FULL_45_11b</name>
    <dbReference type="NCBI Taxonomy" id="1797282"/>
    <lineage>
        <taxon>Bacteria</taxon>
        <taxon>Candidatus Anderseniibacteriota</taxon>
    </lineage>
</organism>
<comment type="cofactor">
    <cofactor evidence="18">
        <name>Mg(2+)</name>
        <dbReference type="ChEBI" id="CHEBI:18420"/>
    </cofactor>
    <text evidence="18">Mn(2+), Zn(2+), Cd(2+) and Co(2+) support activity to lesser extents.</text>
</comment>
<dbReference type="PANTHER" id="PTHR34299">
    <property type="entry name" value="DIACYLGLYCEROL KINASE"/>
    <property type="match status" value="1"/>
</dbReference>
<evidence type="ECO:0000256" key="4">
    <source>
        <dbReference type="ARBA" id="ARBA00022516"/>
    </source>
</evidence>
<dbReference type="EMBL" id="MHHS01000050">
    <property type="protein sequence ID" value="OGY35430.1"/>
    <property type="molecule type" value="Genomic_DNA"/>
</dbReference>
<keyword evidence="5" id="KW-0808">Transferase</keyword>
<keyword evidence="18" id="KW-0460">Magnesium</keyword>
<evidence type="ECO:0000256" key="18">
    <source>
        <dbReference type="PIRSR" id="PIRSR600829-4"/>
    </source>
</evidence>
<evidence type="ECO:0000256" key="19">
    <source>
        <dbReference type="SAM" id="Phobius"/>
    </source>
</evidence>
<dbReference type="InterPro" id="IPR000829">
    <property type="entry name" value="DAGK"/>
</dbReference>
<keyword evidence="10 19" id="KW-1133">Transmembrane helix</keyword>
<feature type="transmembrane region" description="Helical" evidence="19">
    <location>
        <begin position="96"/>
        <end position="117"/>
    </location>
</feature>
<dbReference type="InterPro" id="IPR033717">
    <property type="entry name" value="UDPK"/>
</dbReference>
<dbReference type="CDD" id="cd14265">
    <property type="entry name" value="UDPK_IM_like"/>
    <property type="match status" value="1"/>
</dbReference>
<dbReference type="PANTHER" id="PTHR34299:SF1">
    <property type="entry name" value="DIACYLGLYCEROL KINASE"/>
    <property type="match status" value="1"/>
</dbReference>
<protein>
    <recommendedName>
        <fullName evidence="22">Diacylglycerol kinase</fullName>
    </recommendedName>
</protein>
<evidence type="ECO:0000256" key="17">
    <source>
        <dbReference type="PIRSR" id="PIRSR600829-3"/>
    </source>
</evidence>
<sequence length="121" mass="13378">MKKWHRSRSFFEALAFALRGVATAILRERNVRIQLFIGTIILFIMALLRISLINIAVGAVVIMLVLAFEMMNTSIELIADIVHPKYSIVVRNAKDIAAGAVLVVTIAACIIGVLIFIPNLF</sequence>
<evidence type="ECO:0000256" key="7">
    <source>
        <dbReference type="ARBA" id="ARBA00022741"/>
    </source>
</evidence>
<dbReference type="Proteomes" id="UP000177941">
    <property type="component" value="Unassembled WGS sequence"/>
</dbReference>
<accession>A0A1G1X749</accession>
<evidence type="ECO:0000256" key="3">
    <source>
        <dbReference type="ARBA" id="ARBA00022475"/>
    </source>
</evidence>